<evidence type="ECO:0000313" key="2">
    <source>
        <dbReference type="EMBL" id="KAK5794150.1"/>
    </source>
</evidence>
<protein>
    <submittedName>
        <fullName evidence="2">Uncharacterized protein</fullName>
    </submittedName>
</protein>
<keyword evidence="3" id="KW-1185">Reference proteome</keyword>
<evidence type="ECO:0000313" key="3">
    <source>
        <dbReference type="Proteomes" id="UP001358586"/>
    </source>
</evidence>
<feature type="compositionally biased region" description="Basic and acidic residues" evidence="1">
    <location>
        <begin position="60"/>
        <end position="75"/>
    </location>
</feature>
<feature type="region of interest" description="Disordered" evidence="1">
    <location>
        <begin position="60"/>
        <end position="94"/>
    </location>
</feature>
<dbReference type="Proteomes" id="UP001358586">
    <property type="component" value="Chromosome 10"/>
</dbReference>
<gene>
    <name evidence="2" type="ORF">PVK06_035357</name>
</gene>
<comment type="caution">
    <text evidence="2">The sequence shown here is derived from an EMBL/GenBank/DDBJ whole genome shotgun (WGS) entry which is preliminary data.</text>
</comment>
<sequence length="114" mass="13291">MDYKKVWEPFLPKARSAYFPSLITSLCLTAHVQTQANLKERYVQGCISTYDLERLVERVHELNQGEQEEPTKPDTEESTDEIETDSVTDTEEKNLIRNRAFLNQELRQKKNQSG</sequence>
<reference evidence="2 3" key="1">
    <citation type="submission" date="2023-03" db="EMBL/GenBank/DDBJ databases">
        <title>WGS of Gossypium arboreum.</title>
        <authorList>
            <person name="Yu D."/>
        </authorList>
    </citation>
    <scope>NUCLEOTIDE SEQUENCE [LARGE SCALE GENOMIC DNA]</scope>
    <source>
        <tissue evidence="2">Leaf</tissue>
    </source>
</reference>
<feature type="compositionally biased region" description="Acidic residues" evidence="1">
    <location>
        <begin position="76"/>
        <end position="89"/>
    </location>
</feature>
<evidence type="ECO:0000256" key="1">
    <source>
        <dbReference type="SAM" id="MobiDB-lite"/>
    </source>
</evidence>
<accession>A0ABR0NGL3</accession>
<proteinExistence type="predicted"/>
<dbReference type="EMBL" id="JARKNE010000010">
    <property type="protein sequence ID" value="KAK5794150.1"/>
    <property type="molecule type" value="Genomic_DNA"/>
</dbReference>
<organism evidence="2 3">
    <name type="scientific">Gossypium arboreum</name>
    <name type="common">Tree cotton</name>
    <name type="synonym">Gossypium nanking</name>
    <dbReference type="NCBI Taxonomy" id="29729"/>
    <lineage>
        <taxon>Eukaryota</taxon>
        <taxon>Viridiplantae</taxon>
        <taxon>Streptophyta</taxon>
        <taxon>Embryophyta</taxon>
        <taxon>Tracheophyta</taxon>
        <taxon>Spermatophyta</taxon>
        <taxon>Magnoliopsida</taxon>
        <taxon>eudicotyledons</taxon>
        <taxon>Gunneridae</taxon>
        <taxon>Pentapetalae</taxon>
        <taxon>rosids</taxon>
        <taxon>malvids</taxon>
        <taxon>Malvales</taxon>
        <taxon>Malvaceae</taxon>
        <taxon>Malvoideae</taxon>
        <taxon>Gossypium</taxon>
    </lineage>
</organism>
<name>A0ABR0NGL3_GOSAR</name>